<dbReference type="SUPFAM" id="SSF52540">
    <property type="entry name" value="P-loop containing nucleoside triphosphate hydrolases"/>
    <property type="match status" value="1"/>
</dbReference>
<evidence type="ECO:0000313" key="3">
    <source>
        <dbReference type="EMBL" id="AVX06052.1"/>
    </source>
</evidence>
<organism evidence="3 4">
    <name type="scientific">Maritalea myrionectae</name>
    <dbReference type="NCBI Taxonomy" id="454601"/>
    <lineage>
        <taxon>Bacteria</taxon>
        <taxon>Pseudomonadati</taxon>
        <taxon>Pseudomonadota</taxon>
        <taxon>Alphaproteobacteria</taxon>
        <taxon>Hyphomicrobiales</taxon>
        <taxon>Devosiaceae</taxon>
        <taxon>Maritalea</taxon>
    </lineage>
</organism>
<name>A0A2R4MJ99_9HYPH</name>
<reference evidence="3 4" key="1">
    <citation type="submission" date="2017-05" db="EMBL/GenBank/DDBJ databases">
        <title>Genome Analysis of Maritalea myrionectae HL2708#5.</title>
        <authorList>
            <consortium name="Cotde Inc.-PKNU"/>
            <person name="Jang D."/>
            <person name="Oh H.-M."/>
        </authorList>
    </citation>
    <scope>NUCLEOTIDE SEQUENCE [LARGE SCALE GENOMIC DNA]</scope>
    <source>
        <strain evidence="3 4">HL2708#5</strain>
        <plasmid evidence="4">phl2708x3</plasmid>
    </source>
</reference>
<evidence type="ECO:0000256" key="1">
    <source>
        <dbReference type="SAM" id="Coils"/>
    </source>
</evidence>
<dbReference type="PANTHER" id="PTHR32182:SF22">
    <property type="entry name" value="ATP-DEPENDENT ENDONUCLEASE, OLD FAMILY-RELATED"/>
    <property type="match status" value="1"/>
</dbReference>
<feature type="domain" description="Protein CR006 P-loop" evidence="2">
    <location>
        <begin position="30"/>
        <end position="746"/>
    </location>
</feature>
<dbReference type="InterPro" id="IPR027417">
    <property type="entry name" value="P-loop_NTPase"/>
</dbReference>
<dbReference type="InterPro" id="IPR026866">
    <property type="entry name" value="CR006_AAA"/>
</dbReference>
<feature type="coiled-coil region" evidence="1">
    <location>
        <begin position="421"/>
        <end position="488"/>
    </location>
</feature>
<accession>A0A2R4MJ99</accession>
<dbReference type="EMBL" id="CP021331">
    <property type="protein sequence ID" value="AVX06052.1"/>
    <property type="molecule type" value="Genomic_DNA"/>
</dbReference>
<dbReference type="Pfam" id="PF13166">
    <property type="entry name" value="AAA_13"/>
    <property type="match status" value="1"/>
</dbReference>
<dbReference type="PANTHER" id="PTHR32182">
    <property type="entry name" value="DNA REPLICATION AND REPAIR PROTEIN RECF"/>
    <property type="match status" value="1"/>
</dbReference>
<keyword evidence="1" id="KW-0175">Coiled coil</keyword>
<proteinExistence type="predicted"/>
<gene>
    <name evidence="3" type="ORF">MXMO3_03549</name>
</gene>
<geneLocation type="plasmid" evidence="4">
    <name>phl2708x3</name>
</geneLocation>
<dbReference type="Proteomes" id="UP000258927">
    <property type="component" value="Plasmid pHL2708X3"/>
</dbReference>
<dbReference type="GO" id="GO:0006302">
    <property type="term" value="P:double-strand break repair"/>
    <property type="evidence" value="ECO:0007669"/>
    <property type="project" value="TreeGrafter"/>
</dbReference>
<dbReference type="RefSeq" id="WP_245985865.1">
    <property type="nucleotide sequence ID" value="NZ_CP021331.1"/>
</dbReference>
<dbReference type="AlphaFoldDB" id="A0A2R4MJ99"/>
<protein>
    <recommendedName>
        <fullName evidence="2">Protein CR006 P-loop domain-containing protein</fullName>
    </recommendedName>
</protein>
<sequence length="773" mass="86548">MNTTRNPAFAIKATYLGPIFSVDGELSKNAQNLVFARNGTGKSFLSRAFRYLDLQGQGKEVSEAAFFLVSDESPDAKGSFLFSRGTSVLGTLQLEKPGNKVTANVADTIFHVFSEDFVHDELRDREYVIDGEIESQIAVDSANIELKDTEKELRTAQEAEQTAVTALRTKFDKEKVRNLVEKAGINKNLSEYKHLNLERLLERFSDTPDQPEQSFASILSDLDSLKAIPAEPVYPETVNAIGSEDIDLKALEGSLQRVTSPSSVSEEIKKKIDSHHSFYEIGTQIIQEEHRTTCPFCEQGITDADPKALLDSYVSYFADEEEKHKKELRHYFLKLNQKEAGLNETETQFVRQKSRFDELKQYVPSKKDVEISDGETTFKDARTAMSATKAAIEKKAQALASAHSLPADDLAVQIIAINAIIEDNNTKVAELTKAVERADDERKALQRKACAVFEQESALNSWSEIEALRNLNEATQAKQKRLSELEKAAPSTNAKDRVAETFALLLKEFFADKYVFDNENFILKRGDKEMERGPHRTLSDGEKTAIAFCYFVACLHRKVASNSDYGKLFLVFDDPVTSMSYDFVFSIAQTLKNLNVSDQGEVSINPAKIDGTKNKRPDLLVLTHSSYFFNISRTNSVIKKDATFSLYKDGSAHKLVHLHSYVAPFEQQLEHVYHVANGDDPDHSTGNAIRQVLEAVGRFCRPDKSHDLSNFITFLAGDEDLKIKSVLINSLSHGTYYDETPSPEDLKLACGETITVVERFAIGQLELIKNAMD</sequence>
<dbReference type="Gene3D" id="3.40.50.300">
    <property type="entry name" value="P-loop containing nucleotide triphosphate hydrolases"/>
    <property type="match status" value="1"/>
</dbReference>
<keyword evidence="3" id="KW-0614">Plasmid</keyword>
<dbReference type="GO" id="GO:0000731">
    <property type="term" value="P:DNA synthesis involved in DNA repair"/>
    <property type="evidence" value="ECO:0007669"/>
    <property type="project" value="TreeGrafter"/>
</dbReference>
<dbReference type="KEGG" id="mmyr:MXMO3_03549"/>
<evidence type="ECO:0000259" key="2">
    <source>
        <dbReference type="Pfam" id="PF13166"/>
    </source>
</evidence>
<keyword evidence="4" id="KW-1185">Reference proteome</keyword>
<evidence type="ECO:0000313" key="4">
    <source>
        <dbReference type="Proteomes" id="UP000258927"/>
    </source>
</evidence>